<comment type="similarity">
    <text evidence="1">Belongs to the peptidase S16 family.</text>
</comment>
<dbReference type="InterPro" id="IPR001478">
    <property type="entry name" value="PDZ"/>
</dbReference>
<evidence type="ECO:0000259" key="3">
    <source>
        <dbReference type="PROSITE" id="PS50106"/>
    </source>
</evidence>
<feature type="domain" description="Lon proteolytic" evidence="4">
    <location>
        <begin position="292"/>
        <end position="393"/>
    </location>
</feature>
<comment type="catalytic activity">
    <reaction evidence="1">
        <text>Hydrolysis of proteins in presence of ATP.</text>
        <dbReference type="EC" id="3.4.21.53"/>
    </reaction>
</comment>
<dbReference type="InterPro" id="IPR014721">
    <property type="entry name" value="Ribsml_uS5_D2-typ_fold_subgr"/>
</dbReference>
<keyword evidence="2" id="KW-1133">Transmembrane helix</keyword>
<evidence type="ECO:0000256" key="1">
    <source>
        <dbReference type="PROSITE-ProRule" id="PRU01122"/>
    </source>
</evidence>
<dbReference type="EC" id="3.4.21.53" evidence="1"/>
<evidence type="ECO:0000256" key="2">
    <source>
        <dbReference type="SAM" id="Phobius"/>
    </source>
</evidence>
<protein>
    <recommendedName>
        <fullName evidence="1">endopeptidase La</fullName>
        <ecNumber evidence="1">3.4.21.53</ecNumber>
    </recommendedName>
</protein>
<feature type="active site" evidence="1">
    <location>
        <position position="345"/>
    </location>
</feature>
<dbReference type="Gene3D" id="3.30.230.10">
    <property type="match status" value="1"/>
</dbReference>
<dbReference type="OrthoDB" id="2356897at2"/>
<dbReference type="KEGG" id="orz:FNH13_05785"/>
<dbReference type="InterPro" id="IPR020568">
    <property type="entry name" value="Ribosomal_Su5_D2-typ_SF"/>
</dbReference>
<dbReference type="Pfam" id="PF13180">
    <property type="entry name" value="PDZ_2"/>
    <property type="match status" value="1"/>
</dbReference>
<evidence type="ECO:0000259" key="4">
    <source>
        <dbReference type="PROSITE" id="PS51786"/>
    </source>
</evidence>
<dbReference type="InterPro" id="IPR008269">
    <property type="entry name" value="Lon_proteolytic"/>
</dbReference>
<dbReference type="GO" id="GO:0030163">
    <property type="term" value="P:protein catabolic process"/>
    <property type="evidence" value="ECO:0007669"/>
    <property type="project" value="InterPro"/>
</dbReference>
<dbReference type="Proteomes" id="UP000315395">
    <property type="component" value="Chromosome"/>
</dbReference>
<keyword evidence="2" id="KW-0812">Transmembrane</keyword>
<keyword evidence="2" id="KW-0472">Membrane</keyword>
<dbReference type="InterPro" id="IPR027065">
    <property type="entry name" value="Lon_Prtase"/>
</dbReference>
<dbReference type="SMART" id="SM00228">
    <property type="entry name" value="PDZ"/>
    <property type="match status" value="1"/>
</dbReference>
<dbReference type="GO" id="GO:0004252">
    <property type="term" value="F:serine-type endopeptidase activity"/>
    <property type="evidence" value="ECO:0007669"/>
    <property type="project" value="UniProtKB-UniRule"/>
</dbReference>
<dbReference type="PROSITE" id="PS50106">
    <property type="entry name" value="PDZ"/>
    <property type="match status" value="1"/>
</dbReference>
<dbReference type="GO" id="GO:0005524">
    <property type="term" value="F:ATP binding"/>
    <property type="evidence" value="ECO:0007669"/>
    <property type="project" value="InterPro"/>
</dbReference>
<accession>A0A516G8R9</accession>
<dbReference type="EMBL" id="CP041616">
    <property type="protein sequence ID" value="QDO87917.1"/>
    <property type="molecule type" value="Genomic_DNA"/>
</dbReference>
<keyword evidence="6" id="KW-1185">Reference proteome</keyword>
<dbReference type="Pfam" id="PF05362">
    <property type="entry name" value="Lon_C"/>
    <property type="match status" value="1"/>
</dbReference>
<name>A0A516G8R9_9MICO</name>
<evidence type="ECO:0000313" key="6">
    <source>
        <dbReference type="Proteomes" id="UP000315395"/>
    </source>
</evidence>
<proteinExistence type="inferred from homology"/>
<sequence>MSGPDRAAEGHRADLEEAAVRDRLDRVGRSVSYYRRPADGRRAAHPPHTRIGWTTGLALGLAVVLVIAMALLNLVTVDKVLYRPAGVHDTLGEIDGQPIVNVEGLETYETSGSLDFLTIIIDGGPRSDVTAWDWLLAELDPAVDVFDAADIYPPDVTAQEIQEENVQLMTQSQLGAAVVALRATGIEVPEEVKVGQIIKGAPAAEALEVDDQILSVDGTKIDNPEEVRVQLQEHEPGDAVSFTLLRDGEEIELDVPTGESDPDTLEPDAPPRTIIGVYLASDFDLPYEVTIDAGNVGGPSAGMMFSLAIYDKITPGPLTGGKRFAGTGTINSDGTVGGIGGIVQKMYAAERQGVDYFLAPAANCAQVVGRIPGDLEVIRIENFTQARDIVEALGEDEDITVPRCS</sequence>
<feature type="domain" description="PDZ" evidence="3">
    <location>
        <begin position="165"/>
        <end position="248"/>
    </location>
</feature>
<keyword evidence="1" id="KW-0645">Protease</keyword>
<gene>
    <name evidence="5" type="ORF">FNH13_05785</name>
</gene>
<keyword evidence="1" id="KW-0378">Hydrolase</keyword>
<organism evidence="5 6">
    <name type="scientific">Ornithinimicrobium ciconiae</name>
    <dbReference type="NCBI Taxonomy" id="2594265"/>
    <lineage>
        <taxon>Bacteria</taxon>
        <taxon>Bacillati</taxon>
        <taxon>Actinomycetota</taxon>
        <taxon>Actinomycetes</taxon>
        <taxon>Micrococcales</taxon>
        <taxon>Ornithinimicrobiaceae</taxon>
        <taxon>Ornithinimicrobium</taxon>
    </lineage>
</organism>
<reference evidence="5 6" key="1">
    <citation type="submission" date="2019-07" db="EMBL/GenBank/DDBJ databases">
        <title>complete genome sequencing of Ornithinimicrobium sp. H23M54.</title>
        <authorList>
            <person name="Bae J.-W."/>
            <person name="Lee S.-Y."/>
        </authorList>
    </citation>
    <scope>NUCLEOTIDE SEQUENCE [LARGE SCALE GENOMIC DNA]</scope>
    <source>
        <strain evidence="5 6">H23M54</strain>
    </source>
</reference>
<dbReference type="PROSITE" id="PS51786">
    <property type="entry name" value="LON_PROTEOLYTIC"/>
    <property type="match status" value="1"/>
</dbReference>
<keyword evidence="1" id="KW-0720">Serine protease</keyword>
<feature type="active site" evidence="1">
    <location>
        <position position="300"/>
    </location>
</feature>
<dbReference type="Gene3D" id="2.30.42.10">
    <property type="match status" value="1"/>
</dbReference>
<dbReference type="SUPFAM" id="SSF50156">
    <property type="entry name" value="PDZ domain-like"/>
    <property type="match status" value="1"/>
</dbReference>
<dbReference type="PANTHER" id="PTHR10046">
    <property type="entry name" value="ATP DEPENDENT LON PROTEASE FAMILY MEMBER"/>
    <property type="match status" value="1"/>
</dbReference>
<dbReference type="InterPro" id="IPR036034">
    <property type="entry name" value="PDZ_sf"/>
</dbReference>
<dbReference type="SUPFAM" id="SSF54211">
    <property type="entry name" value="Ribosomal protein S5 domain 2-like"/>
    <property type="match status" value="1"/>
</dbReference>
<dbReference type="GO" id="GO:0004176">
    <property type="term" value="F:ATP-dependent peptidase activity"/>
    <property type="evidence" value="ECO:0007669"/>
    <property type="project" value="UniProtKB-UniRule"/>
</dbReference>
<evidence type="ECO:0000313" key="5">
    <source>
        <dbReference type="EMBL" id="QDO87917.1"/>
    </source>
</evidence>
<dbReference type="AlphaFoldDB" id="A0A516G8R9"/>
<feature type="transmembrane region" description="Helical" evidence="2">
    <location>
        <begin position="51"/>
        <end position="75"/>
    </location>
</feature>
<dbReference type="GO" id="GO:0006508">
    <property type="term" value="P:proteolysis"/>
    <property type="evidence" value="ECO:0007669"/>
    <property type="project" value="UniProtKB-KW"/>
</dbReference>